<dbReference type="UniPathway" id="UPA00094"/>
<dbReference type="OMA" id="SEWWLMY"/>
<dbReference type="Proteomes" id="UP000007110">
    <property type="component" value="Unassembled WGS sequence"/>
</dbReference>
<keyword evidence="5 14" id="KW-0444">Lipid biosynthesis</keyword>
<dbReference type="InParanoid" id="A0A7M7RET8"/>
<dbReference type="RefSeq" id="XP_796799.1">
    <property type="nucleotide sequence ID" value="XM_791706.5"/>
</dbReference>
<reference evidence="15" key="2">
    <citation type="submission" date="2021-01" db="UniProtKB">
        <authorList>
            <consortium name="EnsemblMetazoa"/>
        </authorList>
    </citation>
    <scope>IDENTIFICATION</scope>
</reference>
<comment type="subcellular location">
    <subcellularLocation>
        <location evidence="14">Endoplasmic reticulum membrane</location>
        <topology evidence="14">Multi-pass membrane protein</topology>
    </subcellularLocation>
    <subcellularLocation>
        <location evidence="1">Membrane</location>
        <topology evidence="1">Multi-pass membrane protein</topology>
    </subcellularLocation>
</comment>
<dbReference type="OrthoDB" id="46988at2759"/>
<evidence type="ECO:0000256" key="11">
    <source>
        <dbReference type="ARBA" id="ARBA00023160"/>
    </source>
</evidence>
<evidence type="ECO:0000313" key="16">
    <source>
        <dbReference type="Proteomes" id="UP000007110"/>
    </source>
</evidence>
<keyword evidence="12 14" id="KW-0456">Lyase</keyword>
<evidence type="ECO:0000313" key="15">
    <source>
        <dbReference type="EnsemblMetazoa" id="XP_796799"/>
    </source>
</evidence>
<feature type="transmembrane region" description="Helical" evidence="14">
    <location>
        <begin position="115"/>
        <end position="138"/>
    </location>
</feature>
<dbReference type="GO" id="GO:0102158">
    <property type="term" value="F:very-long-chain (3R)-3-hydroxyacyl-CoA dehydratase activity"/>
    <property type="evidence" value="ECO:0007669"/>
    <property type="project" value="UniProtKB-EC"/>
</dbReference>
<dbReference type="GO" id="GO:0030148">
    <property type="term" value="P:sphingolipid biosynthetic process"/>
    <property type="evidence" value="ECO:0000318"/>
    <property type="project" value="GO_Central"/>
</dbReference>
<name>A0A7M7RET8_STRPU</name>
<dbReference type="GO" id="GO:0005789">
    <property type="term" value="C:endoplasmic reticulum membrane"/>
    <property type="evidence" value="ECO:0000318"/>
    <property type="project" value="GO_Central"/>
</dbReference>
<feature type="transmembrane region" description="Helical" evidence="14">
    <location>
        <begin position="195"/>
        <end position="214"/>
    </location>
</feature>
<comment type="similarity">
    <text evidence="3 14">Belongs to the very long-chain fatty acids dehydratase HACD family.</text>
</comment>
<evidence type="ECO:0000256" key="12">
    <source>
        <dbReference type="ARBA" id="ARBA00023239"/>
    </source>
</evidence>
<evidence type="ECO:0000256" key="4">
    <source>
        <dbReference type="ARBA" id="ARBA00013122"/>
    </source>
</evidence>
<evidence type="ECO:0000256" key="5">
    <source>
        <dbReference type="ARBA" id="ARBA00022516"/>
    </source>
</evidence>
<dbReference type="InterPro" id="IPR007482">
    <property type="entry name" value="Tyr_Pase-like_PTPLA"/>
</dbReference>
<evidence type="ECO:0000256" key="2">
    <source>
        <dbReference type="ARBA" id="ARBA00005194"/>
    </source>
</evidence>
<comment type="function">
    <text evidence="14">Catalyzes the third of the four reactions of the long-chain fatty acids elongation cycle. This endoplasmic reticulum-bound enzymatic process, allows the addition of two carbons to the chain of long- and very long-chain fatty acids/VLCFAs per cycle. This enzyme catalyzes the dehydration of the 3-hydroxyacyl-CoA intermediate into trans-2,3-enoyl-CoA, within each cycle of fatty acid elongation. Thereby, it participates to the production of VLCFAs of different chain lengths that are involved in multiple biological processes as precursors of membrane lipids and lipid mediators.</text>
</comment>
<dbReference type="Pfam" id="PF04387">
    <property type="entry name" value="PTPLA"/>
    <property type="match status" value="1"/>
</dbReference>
<evidence type="ECO:0000256" key="7">
    <source>
        <dbReference type="ARBA" id="ARBA00022832"/>
    </source>
</evidence>
<feature type="transmembrane region" description="Helical" evidence="14">
    <location>
        <begin position="67"/>
        <end position="90"/>
    </location>
</feature>
<sequence length="235" mass="26486">MSAENSTKPAGKNKVSGLATAYLVLYNVVLCAGWLSVGAMGVRHYLQEGTNVGLYDAIELPLKAFQTAAILEVVHCMIGIVPSSAVLTAFQVTSRLVLLWPVTHSVIEVQNEKSIILYLTAWTITEVIRYAFYVFALLNRLPYVLMWLRYTLFIVLYPIGVTGELWTIYLALPYVKSTGLYSLELPNDYNISFDYYSVLIFLMILYIPIFPRLYSHMLRQRKKLIGGGAPGTKRD</sequence>
<accession>A0A7M7RET8</accession>
<dbReference type="AlphaFoldDB" id="A0A7M7RET8"/>
<evidence type="ECO:0000256" key="9">
    <source>
        <dbReference type="ARBA" id="ARBA00023098"/>
    </source>
</evidence>
<protein>
    <recommendedName>
        <fullName evidence="4 14">Very-long-chain (3R)-3-hydroxyacyl-CoA dehydratase</fullName>
        <ecNumber evidence="4 14">4.2.1.134</ecNumber>
    </recommendedName>
</protein>
<evidence type="ECO:0000256" key="3">
    <source>
        <dbReference type="ARBA" id="ARBA00007811"/>
    </source>
</evidence>
<keyword evidence="10 14" id="KW-0472">Membrane</keyword>
<evidence type="ECO:0000256" key="1">
    <source>
        <dbReference type="ARBA" id="ARBA00004141"/>
    </source>
</evidence>
<keyword evidence="6 14" id="KW-0812">Transmembrane</keyword>
<reference evidence="16" key="1">
    <citation type="submission" date="2015-02" db="EMBL/GenBank/DDBJ databases">
        <title>Genome sequencing for Strongylocentrotus purpuratus.</title>
        <authorList>
            <person name="Murali S."/>
            <person name="Liu Y."/>
            <person name="Vee V."/>
            <person name="English A."/>
            <person name="Wang M."/>
            <person name="Skinner E."/>
            <person name="Han Y."/>
            <person name="Muzny D.M."/>
            <person name="Worley K.C."/>
            <person name="Gibbs R.A."/>
        </authorList>
    </citation>
    <scope>NUCLEOTIDE SEQUENCE</scope>
</reference>
<evidence type="ECO:0000256" key="10">
    <source>
        <dbReference type="ARBA" id="ARBA00023136"/>
    </source>
</evidence>
<evidence type="ECO:0000256" key="8">
    <source>
        <dbReference type="ARBA" id="ARBA00022989"/>
    </source>
</evidence>
<dbReference type="GeneID" id="592170"/>
<evidence type="ECO:0000256" key="6">
    <source>
        <dbReference type="ARBA" id="ARBA00022692"/>
    </source>
</evidence>
<dbReference type="GO" id="GO:0018812">
    <property type="term" value="F:3-hydroxyacyl-CoA dehydratase activity"/>
    <property type="evidence" value="ECO:0000318"/>
    <property type="project" value="GO_Central"/>
</dbReference>
<organism evidence="15 16">
    <name type="scientific">Strongylocentrotus purpuratus</name>
    <name type="common">Purple sea urchin</name>
    <dbReference type="NCBI Taxonomy" id="7668"/>
    <lineage>
        <taxon>Eukaryota</taxon>
        <taxon>Metazoa</taxon>
        <taxon>Echinodermata</taxon>
        <taxon>Eleutherozoa</taxon>
        <taxon>Echinozoa</taxon>
        <taxon>Echinoidea</taxon>
        <taxon>Euechinoidea</taxon>
        <taxon>Echinacea</taxon>
        <taxon>Camarodonta</taxon>
        <taxon>Echinidea</taxon>
        <taxon>Strongylocentrotidae</taxon>
        <taxon>Strongylocentrotus</taxon>
    </lineage>
</organism>
<keyword evidence="7 14" id="KW-0276">Fatty acid metabolism</keyword>
<keyword evidence="16" id="KW-1185">Reference proteome</keyword>
<keyword evidence="8 14" id="KW-1133">Transmembrane helix</keyword>
<comment type="pathway">
    <text evidence="2 14">Lipid metabolism; fatty acid biosynthesis.</text>
</comment>
<keyword evidence="14" id="KW-0256">Endoplasmic reticulum</keyword>
<dbReference type="GO" id="GO:0042761">
    <property type="term" value="P:very long-chain fatty acid biosynthetic process"/>
    <property type="evidence" value="ECO:0000318"/>
    <property type="project" value="GO_Central"/>
</dbReference>
<evidence type="ECO:0000256" key="14">
    <source>
        <dbReference type="RuleBase" id="RU363109"/>
    </source>
</evidence>
<dbReference type="GO" id="GO:0030497">
    <property type="term" value="P:fatty acid elongation"/>
    <property type="evidence" value="ECO:0000318"/>
    <property type="project" value="GO_Central"/>
</dbReference>
<comment type="catalytic activity">
    <reaction evidence="13 14">
        <text>a very-long-chain (3R)-3-hydroxyacyl-CoA = a very-long-chain (2E)-enoyl-CoA + H2O</text>
        <dbReference type="Rhea" id="RHEA:45812"/>
        <dbReference type="ChEBI" id="CHEBI:15377"/>
        <dbReference type="ChEBI" id="CHEBI:83728"/>
        <dbReference type="ChEBI" id="CHEBI:85440"/>
        <dbReference type="EC" id="4.2.1.134"/>
    </reaction>
</comment>
<keyword evidence="9 14" id="KW-0443">Lipid metabolism</keyword>
<evidence type="ECO:0000256" key="13">
    <source>
        <dbReference type="ARBA" id="ARBA00036671"/>
    </source>
</evidence>
<feature type="transmembrane region" description="Helical" evidence="14">
    <location>
        <begin position="150"/>
        <end position="175"/>
    </location>
</feature>
<keyword evidence="11 14" id="KW-0275">Fatty acid biosynthesis</keyword>
<dbReference type="EnsemblMetazoa" id="XM_791706">
    <property type="protein sequence ID" value="XP_796799"/>
    <property type="gene ID" value="LOC592170"/>
</dbReference>
<proteinExistence type="inferred from homology"/>
<dbReference type="PANTHER" id="PTHR11035:SF3">
    <property type="entry name" value="VERY-LONG-CHAIN (3R)-3-HYDROXYACYL-COA DEHYDRATASE"/>
    <property type="match status" value="1"/>
</dbReference>
<dbReference type="EC" id="4.2.1.134" evidence="4 14"/>
<feature type="transmembrane region" description="Helical" evidence="14">
    <location>
        <begin position="20"/>
        <end position="46"/>
    </location>
</feature>
<dbReference type="PANTHER" id="PTHR11035">
    <property type="entry name" value="VERY-LONG-CHAIN (3R)-3-HYDROXYACYL-COA DEHYDRATASE"/>
    <property type="match status" value="1"/>
</dbReference>
<dbReference type="FunCoup" id="A0A7M7RET8">
    <property type="interactions" value="1001"/>
</dbReference>